<dbReference type="Proteomes" id="UP000192532">
    <property type="component" value="Unassembled WGS sequence"/>
</dbReference>
<dbReference type="Gene3D" id="3.40.50.300">
    <property type="entry name" value="P-loop containing nucleotide triphosphate hydrolases"/>
    <property type="match status" value="1"/>
</dbReference>
<comment type="caution">
    <text evidence="2">The sequence shown here is derived from an EMBL/GenBank/DDBJ whole genome shotgun (WGS) entry which is preliminary data.</text>
</comment>
<dbReference type="SUPFAM" id="SSF52540">
    <property type="entry name" value="P-loop containing nucleoside triphosphate hydrolases"/>
    <property type="match status" value="1"/>
</dbReference>
<dbReference type="InterPro" id="IPR011704">
    <property type="entry name" value="ATPase_dyneun-rel_AAA"/>
</dbReference>
<dbReference type="GO" id="GO:0004519">
    <property type="term" value="F:endonuclease activity"/>
    <property type="evidence" value="ECO:0007669"/>
    <property type="project" value="UniProtKB-KW"/>
</dbReference>
<organism evidence="2 3">
    <name type="scientific">Streptococcus oralis subsp. tigurinus</name>
    <dbReference type="NCBI Taxonomy" id="1077464"/>
    <lineage>
        <taxon>Bacteria</taxon>
        <taxon>Bacillati</taxon>
        <taxon>Bacillota</taxon>
        <taxon>Bacilli</taxon>
        <taxon>Lactobacillales</taxon>
        <taxon>Streptococcaceae</taxon>
        <taxon>Streptococcus</taxon>
    </lineage>
</organism>
<dbReference type="GO" id="GO:0016887">
    <property type="term" value="F:ATP hydrolysis activity"/>
    <property type="evidence" value="ECO:0007669"/>
    <property type="project" value="InterPro"/>
</dbReference>
<dbReference type="InterPro" id="IPR027417">
    <property type="entry name" value="P-loop_NTPase"/>
</dbReference>
<keyword evidence="2" id="KW-0378">Hydrolase</keyword>
<keyword evidence="2" id="KW-0255">Endonuclease</keyword>
<proteinExistence type="predicted"/>
<dbReference type="PANTHER" id="PTHR37291:SF1">
    <property type="entry name" value="TYPE IV METHYL-DIRECTED RESTRICTION ENZYME ECOKMCRB SUBUNIT"/>
    <property type="match status" value="1"/>
</dbReference>
<reference evidence="2 3" key="1">
    <citation type="journal article" date="2016" name="PLoS ONE">
        <title>Comparative Genomics Analysis of Streptococcus tigurinus Strains Identifies Genetic Elements Specifically and Uniquely Present in Highly Virulent Strains.</title>
        <authorList>
            <person name="Diene S.M."/>
            <person name="Francois P."/>
            <person name="Zbinden A."/>
            <person name="Entenza J.M."/>
            <person name="Resch G."/>
        </authorList>
    </citation>
    <scope>NUCLEOTIDE SEQUENCE [LARGE SCALE GENOMIC DNA]</scope>
    <source>
        <strain evidence="2 3">859</strain>
    </source>
</reference>
<dbReference type="AlphaFoldDB" id="A0A1X0X2H2"/>
<feature type="domain" description="AAA+ ATPase" evidence="1">
    <location>
        <begin position="258"/>
        <end position="535"/>
    </location>
</feature>
<dbReference type="SMART" id="SM00382">
    <property type="entry name" value="AAA"/>
    <property type="match status" value="1"/>
</dbReference>
<dbReference type="RefSeq" id="WP_084867416.1">
    <property type="nucleotide sequence ID" value="NZ_LNVH01000001.1"/>
</dbReference>
<gene>
    <name evidence="2" type="ORF">ATE37_05635</name>
</gene>
<keyword evidence="2" id="KW-0540">Nuclease</keyword>
<evidence type="ECO:0000313" key="2">
    <source>
        <dbReference type="EMBL" id="ORJ33226.1"/>
    </source>
</evidence>
<sequence length="640" mass="75079">MLKRKVSLEDFYDWYQENKIRLREDASKYSIYNEQLREEFLKEWPLDRILTMSIDDYVIGKRAQNNSFCYALETGKYQSLFMGIGGGGSSKFGIYWNEDTKSYKNQANKIIPESELEDRFNKLKSDLYEIIQAGRKLDFNNPIFDIKKSKNEFIGRSAVVTKLLCIYSEGYPFLGVNLNSQKRFWNKLLPQKNQGGPYLQNHEICQHVLQKYPELEPSLLGSILFEYSTQFLDDKEKKEEKMSAEYKVYHPLSQTLLQSKNLILRGAPGTGKTYLAKEIAKELTDGNEGQIEFVQFHPSYDYMDFVEGLRPILVNDGQINFGLQDGIFKKFCQRAKEAQKTGGQDNFEEAWDLYLEYVNSRDEKEYLTEFSYLTVNSRNNFNINYETKAQGTCLTKSYVYELYKDGKYLKQPYYRNQGKKVLETLKKRFGLKDYISPTEIDTDKKFVFIIDEINRGEISKIFGELFFSIDPGYRGEKGSVSTQYANLHETDDKFYIPENVYIIGTMNDIDRSVDTFDFAMRRRFRFVEVTAESQLYILDNELDGHEEEAKKRLRNLNAAIENVQELNSHYHIGPSYFRNLKELDYDYELLWSDYLKPLLEDYLRGSYEETETLETLKIAFDLISNEQTDQQDTGEDDADN</sequence>
<dbReference type="PANTHER" id="PTHR37291">
    <property type="entry name" value="5-METHYLCYTOSINE-SPECIFIC RESTRICTION ENZYME B"/>
    <property type="match status" value="1"/>
</dbReference>
<accession>A0A1X0X2H2</accession>
<dbReference type="EMBL" id="LNVH01000001">
    <property type="protein sequence ID" value="ORJ33226.1"/>
    <property type="molecule type" value="Genomic_DNA"/>
</dbReference>
<name>A0A1X0X2H2_STROR</name>
<evidence type="ECO:0000259" key="1">
    <source>
        <dbReference type="SMART" id="SM00382"/>
    </source>
</evidence>
<evidence type="ECO:0000313" key="3">
    <source>
        <dbReference type="Proteomes" id="UP000192532"/>
    </source>
</evidence>
<protein>
    <submittedName>
        <fullName evidence="2">Endonuclease</fullName>
    </submittedName>
</protein>
<dbReference type="GO" id="GO:0005524">
    <property type="term" value="F:ATP binding"/>
    <property type="evidence" value="ECO:0007669"/>
    <property type="project" value="InterPro"/>
</dbReference>
<dbReference type="Pfam" id="PF07728">
    <property type="entry name" value="AAA_5"/>
    <property type="match status" value="2"/>
</dbReference>
<dbReference type="InterPro" id="IPR052934">
    <property type="entry name" value="Methyl-DNA_Rec/Restrict_Enz"/>
</dbReference>
<dbReference type="InterPro" id="IPR003593">
    <property type="entry name" value="AAA+_ATPase"/>
</dbReference>